<dbReference type="Pfam" id="PF19588">
    <property type="entry name" value="SxtJ"/>
    <property type="match status" value="1"/>
</dbReference>
<dbReference type="RefSeq" id="WP_189482312.1">
    <property type="nucleotide sequence ID" value="NZ_BMYR01000006.1"/>
</dbReference>
<protein>
    <recommendedName>
        <fullName evidence="4">SxtJ</fullName>
    </recommendedName>
</protein>
<feature type="transmembrane region" description="Helical" evidence="1">
    <location>
        <begin position="42"/>
        <end position="62"/>
    </location>
</feature>
<name>A0ABQ2WLF2_9ALTE</name>
<sequence length="133" mass="15345">MQLLSQHNVTGLRRFAWQMAIAVIVLFAGILPWLFSWPWPQWPFYLAAGLVLLALAYPRGVYYPYRAWMAFAAMMGWINTRLVLGIVFYVLIFPIGLVLRATGKLQYRAAPNAISYWQKPDKHPTAKDLEDPF</sequence>
<evidence type="ECO:0000256" key="1">
    <source>
        <dbReference type="SAM" id="Phobius"/>
    </source>
</evidence>
<comment type="caution">
    <text evidence="2">The sequence shown here is derived from an EMBL/GenBank/DDBJ whole genome shotgun (WGS) entry which is preliminary data.</text>
</comment>
<keyword evidence="1" id="KW-0472">Membrane</keyword>
<keyword evidence="1" id="KW-1133">Transmembrane helix</keyword>
<feature type="transmembrane region" description="Helical" evidence="1">
    <location>
        <begin position="15"/>
        <end position="35"/>
    </location>
</feature>
<evidence type="ECO:0000313" key="2">
    <source>
        <dbReference type="EMBL" id="GGW60775.1"/>
    </source>
</evidence>
<dbReference type="Proteomes" id="UP000634667">
    <property type="component" value="Unassembled WGS sequence"/>
</dbReference>
<dbReference type="InterPro" id="IPR045781">
    <property type="entry name" value="SxtJ"/>
</dbReference>
<keyword evidence="1" id="KW-0812">Transmembrane</keyword>
<dbReference type="EMBL" id="BMYR01000006">
    <property type="protein sequence ID" value="GGW60775.1"/>
    <property type="molecule type" value="Genomic_DNA"/>
</dbReference>
<reference evidence="3" key="1">
    <citation type="journal article" date="2019" name="Int. J. Syst. Evol. Microbiol.">
        <title>The Global Catalogue of Microorganisms (GCM) 10K type strain sequencing project: providing services to taxonomists for standard genome sequencing and annotation.</title>
        <authorList>
            <consortium name="The Broad Institute Genomics Platform"/>
            <consortium name="The Broad Institute Genome Sequencing Center for Infectious Disease"/>
            <person name="Wu L."/>
            <person name="Ma J."/>
        </authorList>
    </citation>
    <scope>NUCLEOTIDE SEQUENCE [LARGE SCALE GENOMIC DNA]</scope>
    <source>
        <strain evidence="3">KCTC 23723</strain>
    </source>
</reference>
<gene>
    <name evidence="2" type="ORF">GCM10008111_16130</name>
</gene>
<organism evidence="2 3">
    <name type="scientific">Alishewanella tabrizica</name>
    <dbReference type="NCBI Taxonomy" id="671278"/>
    <lineage>
        <taxon>Bacteria</taxon>
        <taxon>Pseudomonadati</taxon>
        <taxon>Pseudomonadota</taxon>
        <taxon>Gammaproteobacteria</taxon>
        <taxon>Alteromonadales</taxon>
        <taxon>Alteromonadaceae</taxon>
        <taxon>Alishewanella</taxon>
    </lineage>
</organism>
<evidence type="ECO:0000313" key="3">
    <source>
        <dbReference type="Proteomes" id="UP000634667"/>
    </source>
</evidence>
<accession>A0ABQ2WLF2</accession>
<keyword evidence="3" id="KW-1185">Reference proteome</keyword>
<feature type="transmembrane region" description="Helical" evidence="1">
    <location>
        <begin position="82"/>
        <end position="99"/>
    </location>
</feature>
<proteinExistence type="predicted"/>
<evidence type="ECO:0008006" key="4">
    <source>
        <dbReference type="Google" id="ProtNLM"/>
    </source>
</evidence>